<feature type="compositionally biased region" description="Pro residues" evidence="1">
    <location>
        <begin position="136"/>
        <end position="146"/>
    </location>
</feature>
<reference evidence="2 3" key="1">
    <citation type="submission" date="2019-02" db="EMBL/GenBank/DDBJ databases">
        <title>Genome sequencing of the rare red list fungi Dentipellis fragilis.</title>
        <authorList>
            <person name="Buettner E."/>
            <person name="Kellner H."/>
        </authorList>
    </citation>
    <scope>NUCLEOTIDE SEQUENCE [LARGE SCALE GENOMIC DNA]</scope>
    <source>
        <strain evidence="2 3">DSM 105465</strain>
    </source>
</reference>
<feature type="non-terminal residue" evidence="2">
    <location>
        <position position="553"/>
    </location>
</feature>
<dbReference type="GO" id="GO:0005802">
    <property type="term" value="C:trans-Golgi network"/>
    <property type="evidence" value="ECO:0007669"/>
    <property type="project" value="TreeGrafter"/>
</dbReference>
<dbReference type="AlphaFoldDB" id="A0A4Y9YJ76"/>
<dbReference type="InterPro" id="IPR024662">
    <property type="entry name" value="Trs65"/>
</dbReference>
<evidence type="ECO:0000313" key="3">
    <source>
        <dbReference type="Proteomes" id="UP000298327"/>
    </source>
</evidence>
<evidence type="ECO:0000256" key="1">
    <source>
        <dbReference type="SAM" id="MobiDB-lite"/>
    </source>
</evidence>
<dbReference type="Proteomes" id="UP000298327">
    <property type="component" value="Unassembled WGS sequence"/>
</dbReference>
<name>A0A4Y9YJ76_9AGAM</name>
<dbReference type="STRING" id="205917.A0A4Y9YJ76"/>
<dbReference type="PANTHER" id="PTHR28159:SF1">
    <property type="entry name" value="TRAFFICKING PROTEIN PARTICLE COMPLEX II-SPECIFIC SUBUNIT 65"/>
    <property type="match status" value="1"/>
</dbReference>
<dbReference type="EMBL" id="SEOQ01000494">
    <property type="protein sequence ID" value="TFY61753.1"/>
    <property type="molecule type" value="Genomic_DNA"/>
</dbReference>
<comment type="caution">
    <text evidence="2">The sequence shown here is derived from an EMBL/GenBank/DDBJ whole genome shotgun (WGS) entry which is preliminary data.</text>
</comment>
<organism evidence="2 3">
    <name type="scientific">Dentipellis fragilis</name>
    <dbReference type="NCBI Taxonomy" id="205917"/>
    <lineage>
        <taxon>Eukaryota</taxon>
        <taxon>Fungi</taxon>
        <taxon>Dikarya</taxon>
        <taxon>Basidiomycota</taxon>
        <taxon>Agaricomycotina</taxon>
        <taxon>Agaricomycetes</taxon>
        <taxon>Russulales</taxon>
        <taxon>Hericiaceae</taxon>
        <taxon>Dentipellis</taxon>
    </lineage>
</organism>
<dbReference type="PANTHER" id="PTHR28159">
    <property type="entry name" value="TRAFFICKING PROTEIN PARTICLE COMPLEX II-SPECIFIC SUBUNIT 65"/>
    <property type="match status" value="1"/>
</dbReference>
<dbReference type="GO" id="GO:1990071">
    <property type="term" value="C:TRAPPII protein complex"/>
    <property type="evidence" value="ECO:0007669"/>
    <property type="project" value="InterPro"/>
</dbReference>
<protein>
    <recommendedName>
        <fullName evidence="4">TRAPP trafficking subunit Trs65-domain-containing protein</fullName>
    </recommendedName>
</protein>
<keyword evidence="3" id="KW-1185">Reference proteome</keyword>
<gene>
    <name evidence="2" type="ORF">EVG20_g6945</name>
</gene>
<feature type="region of interest" description="Disordered" evidence="1">
    <location>
        <begin position="114"/>
        <end position="153"/>
    </location>
</feature>
<evidence type="ECO:0008006" key="4">
    <source>
        <dbReference type="Google" id="ProtNLM"/>
    </source>
</evidence>
<dbReference type="GO" id="GO:0006891">
    <property type="term" value="P:intra-Golgi vesicle-mediated transport"/>
    <property type="evidence" value="ECO:0007669"/>
    <property type="project" value="InterPro"/>
</dbReference>
<proteinExistence type="predicted"/>
<accession>A0A4Y9YJ76</accession>
<sequence>MATFEQIVSSSTLDVLVPTTGLGFPSEDIATDKWLAQLQSGETVERKLAFFDEHLEFLLLLRLEPPSNDTLSDPSQPPLTLLSFLTHLQVSYDASYIAPVPVTPAVASHNSLLPSARLGTPPRSSSLKPRGHVPPSIFPPSTPNPTPATAEQDRRYVKAEGTNLASGIWGEAKDAKGQGRDDRQENRETFALLWDAENKKWVAVYRMCVNVAFLRLNVSDPLLCLTVSTTLREKPVQVTPARKPLAALIAAAGGFPAEPTAGMSLGDGDDDQRRPNGLDEVNLLEGLMADPTFAITSSSPLNLPSTRLGPKTRRTEFSLGAPAPPETPNSALLVTPTTATHPTLRKSFRKTLNTVSGFRVRMRTVFVPYVLLPQDSATASSPNGDAPRSAGWAISPTAEDDELDELEAGHTERTVVLCIELENSGESGLGFAVEDVVVRVGGEGARVRLVWWGAEAAQRKGKVFPLRMSGMEQYNLLYAVEFLTAPVPEKEALVFGSGPAGGQELQRAVTINVHGRPYELIQNKGEDEPEYVYPTQVFSSRWNCVLDLAPPPR</sequence>
<evidence type="ECO:0000313" key="2">
    <source>
        <dbReference type="EMBL" id="TFY61753.1"/>
    </source>
</evidence>
<dbReference type="OrthoDB" id="24630at2759"/>